<evidence type="ECO:0000259" key="14">
    <source>
        <dbReference type="PROSITE" id="PS50157"/>
    </source>
</evidence>
<feature type="region of interest" description="Disordered" evidence="13">
    <location>
        <begin position="366"/>
        <end position="388"/>
    </location>
</feature>
<dbReference type="FunFam" id="3.30.160.60:FF:000690">
    <property type="entry name" value="Zinc finger protein 354C"/>
    <property type="match status" value="1"/>
</dbReference>
<sequence length="599" mass="69330">MSTSSAEPEPDAEQFGDEPIDLTIKTSEPTLVYLQKNIPMREEQQTFNNKPPCSAQQDLEKFSFTGRAVLRGGMYYCSMCNRGFSTHRALRVHQQRHGDVPYRCGECGKQFNHYSTYYLHQEADACRRTFDCSDCGRSFRDITYFKNHQKSHKGQSPFWCQICGKNFAKAAHLKSHQKTHNTQCLYNCKDCGKVLQHISELGQHRCRKTPEDLFYKCPDCEASFGSLANLVSHQQEIHHSSIQQPYHCNNCGERFTDSETLIQHQKTHKMKRHTCGECGKRFSYFANYYIHQQLHRGKPELVHYRCTLCDKTFWDIKEFHEHQKDHKLVDGENDDREVGLEGTICRKKNTISTKYEKPCLDLSERPEKNKVKRKEDSKRSEEESSHLEIKEKEVKAGVEVEEGQHRCSFCGLRFKKKCHLDDHLLFHSGQKPYVCTECGKIFSHYPYFKSHMAVHQGAKPFECPDCGKVFCVISQLNRHVRIHTGEKPYHCKVCGKSFGDSTNCKRHQRSHLKEKPLTLAEMLLRDGIKKSTVSIGPAPKRGRPSRSKVKESVVEMARSQSCQILSMKDSCYLCMECGSSFQNESNLHNHYMQHARGDL</sequence>
<organism evidence="15 16">
    <name type="scientific">Erpetoichthys calabaricus</name>
    <name type="common">Rope fish</name>
    <name type="synonym">Calamoichthys calabaricus</name>
    <dbReference type="NCBI Taxonomy" id="27687"/>
    <lineage>
        <taxon>Eukaryota</taxon>
        <taxon>Metazoa</taxon>
        <taxon>Chordata</taxon>
        <taxon>Craniata</taxon>
        <taxon>Vertebrata</taxon>
        <taxon>Euteleostomi</taxon>
        <taxon>Actinopterygii</taxon>
        <taxon>Polypteriformes</taxon>
        <taxon>Polypteridae</taxon>
        <taxon>Erpetoichthys</taxon>
    </lineage>
</organism>
<dbReference type="SMART" id="SM00355">
    <property type="entry name" value="ZnF_C2H2"/>
    <property type="match status" value="14"/>
</dbReference>
<dbReference type="FunFam" id="3.30.160.60:FF:000446">
    <property type="entry name" value="Zinc finger protein"/>
    <property type="match status" value="1"/>
</dbReference>
<feature type="domain" description="C2H2-type" evidence="14">
    <location>
        <begin position="75"/>
        <end position="97"/>
    </location>
</feature>
<evidence type="ECO:0000256" key="2">
    <source>
        <dbReference type="ARBA" id="ARBA00004123"/>
    </source>
</evidence>
<dbReference type="InterPro" id="IPR050752">
    <property type="entry name" value="C2H2-ZF_domain"/>
</dbReference>
<evidence type="ECO:0000256" key="5">
    <source>
        <dbReference type="ARBA" id="ARBA00022737"/>
    </source>
</evidence>
<dbReference type="FunFam" id="3.30.160.60:FF:000145">
    <property type="entry name" value="Zinc finger protein 574"/>
    <property type="match status" value="1"/>
</dbReference>
<comment type="subcellular location">
    <subcellularLocation>
        <location evidence="2">Nucleus</location>
    </subcellularLocation>
</comment>
<reference evidence="15" key="3">
    <citation type="submission" date="2025-09" db="UniProtKB">
        <authorList>
            <consortium name="Ensembl"/>
        </authorList>
    </citation>
    <scope>IDENTIFICATION</scope>
</reference>
<dbReference type="PROSITE" id="PS50157">
    <property type="entry name" value="ZINC_FINGER_C2H2_2"/>
    <property type="match status" value="14"/>
</dbReference>
<keyword evidence="11" id="KW-0539">Nucleus</keyword>
<comment type="similarity">
    <text evidence="3">Belongs to the krueppel C2H2-type zinc-finger protein family.</text>
</comment>
<dbReference type="Proteomes" id="UP000694620">
    <property type="component" value="Chromosome 17"/>
</dbReference>
<keyword evidence="6 12" id="KW-0863">Zinc-finger</keyword>
<dbReference type="InterPro" id="IPR036236">
    <property type="entry name" value="Znf_C2H2_sf"/>
</dbReference>
<evidence type="ECO:0000256" key="7">
    <source>
        <dbReference type="ARBA" id="ARBA00022833"/>
    </source>
</evidence>
<evidence type="ECO:0000256" key="13">
    <source>
        <dbReference type="SAM" id="MobiDB-lite"/>
    </source>
</evidence>
<keyword evidence="5" id="KW-0677">Repeat</keyword>
<comment type="function">
    <text evidence="1">May be involved in transcriptional regulation.</text>
</comment>
<evidence type="ECO:0000256" key="11">
    <source>
        <dbReference type="ARBA" id="ARBA00023242"/>
    </source>
</evidence>
<evidence type="ECO:0000256" key="8">
    <source>
        <dbReference type="ARBA" id="ARBA00023015"/>
    </source>
</evidence>
<dbReference type="Gene3D" id="3.30.160.60">
    <property type="entry name" value="Classic Zinc Finger"/>
    <property type="match status" value="10"/>
</dbReference>
<accession>A0A8C4TKJ9</accession>
<reference evidence="15" key="2">
    <citation type="submission" date="2025-08" db="UniProtKB">
        <authorList>
            <consortium name="Ensembl"/>
        </authorList>
    </citation>
    <scope>IDENTIFICATION</scope>
</reference>
<dbReference type="GO" id="GO:0008270">
    <property type="term" value="F:zinc ion binding"/>
    <property type="evidence" value="ECO:0007669"/>
    <property type="project" value="UniProtKB-KW"/>
</dbReference>
<dbReference type="FunFam" id="3.30.160.60:FF:001134">
    <property type="entry name" value="Zinc finger protein 70"/>
    <property type="match status" value="1"/>
</dbReference>
<dbReference type="Ensembl" id="ENSECRT00000032501.1">
    <property type="protein sequence ID" value="ENSECRP00000031822.1"/>
    <property type="gene ID" value="ENSECRG00000021555.1"/>
</dbReference>
<protein>
    <submittedName>
        <fullName evidence="15">Zinc finger protein 883-like</fullName>
    </submittedName>
</protein>
<evidence type="ECO:0000256" key="6">
    <source>
        <dbReference type="ARBA" id="ARBA00022771"/>
    </source>
</evidence>
<keyword evidence="9" id="KW-0238">DNA-binding</keyword>
<feature type="domain" description="C2H2-type" evidence="14">
    <location>
        <begin position="246"/>
        <end position="273"/>
    </location>
</feature>
<reference evidence="15" key="1">
    <citation type="submission" date="2021-06" db="EMBL/GenBank/DDBJ databases">
        <authorList>
            <consortium name="Wellcome Sanger Institute Data Sharing"/>
        </authorList>
    </citation>
    <scope>NUCLEOTIDE SEQUENCE [LARGE SCALE GENOMIC DNA]</scope>
</reference>
<keyword evidence="4" id="KW-0479">Metal-binding</keyword>
<keyword evidence="7" id="KW-0862">Zinc</keyword>
<evidence type="ECO:0000256" key="10">
    <source>
        <dbReference type="ARBA" id="ARBA00023163"/>
    </source>
</evidence>
<feature type="domain" description="C2H2-type" evidence="14">
    <location>
        <begin position="461"/>
        <end position="488"/>
    </location>
</feature>
<feature type="domain" description="C2H2-type" evidence="14">
    <location>
        <begin position="186"/>
        <end position="213"/>
    </location>
</feature>
<dbReference type="PANTHER" id="PTHR24384">
    <property type="entry name" value="FINGER PUTATIVE TRANSCRIPTION FACTOR FAMILY-RELATED"/>
    <property type="match status" value="1"/>
</dbReference>
<feature type="domain" description="C2H2-type" evidence="14">
    <location>
        <begin position="158"/>
        <end position="180"/>
    </location>
</feature>
<keyword evidence="10" id="KW-0804">Transcription</keyword>
<name>A0A8C4TKJ9_ERPCA</name>
<evidence type="ECO:0000313" key="15">
    <source>
        <dbReference type="Ensembl" id="ENSECRP00000031822.1"/>
    </source>
</evidence>
<proteinExistence type="inferred from homology"/>
<dbReference type="PROSITE" id="PS00028">
    <property type="entry name" value="ZINC_FINGER_C2H2_1"/>
    <property type="match status" value="11"/>
</dbReference>
<dbReference type="InterPro" id="IPR013087">
    <property type="entry name" value="Znf_C2H2_type"/>
</dbReference>
<evidence type="ECO:0000256" key="3">
    <source>
        <dbReference type="ARBA" id="ARBA00006991"/>
    </source>
</evidence>
<feature type="domain" description="C2H2-type" evidence="14">
    <location>
        <begin position="130"/>
        <end position="157"/>
    </location>
</feature>
<dbReference type="GO" id="GO:0000978">
    <property type="term" value="F:RNA polymerase II cis-regulatory region sequence-specific DNA binding"/>
    <property type="evidence" value="ECO:0007669"/>
    <property type="project" value="TreeGrafter"/>
</dbReference>
<dbReference type="AlphaFoldDB" id="A0A8C4TKJ9"/>
<dbReference type="GO" id="GO:0000981">
    <property type="term" value="F:DNA-binding transcription factor activity, RNA polymerase II-specific"/>
    <property type="evidence" value="ECO:0007669"/>
    <property type="project" value="TreeGrafter"/>
</dbReference>
<keyword evidence="8" id="KW-0805">Transcription regulation</keyword>
<keyword evidence="16" id="KW-1185">Reference proteome</keyword>
<feature type="domain" description="C2H2-type" evidence="14">
    <location>
        <begin position="215"/>
        <end position="238"/>
    </location>
</feature>
<evidence type="ECO:0000256" key="1">
    <source>
        <dbReference type="ARBA" id="ARBA00003767"/>
    </source>
</evidence>
<dbReference type="Pfam" id="PF00096">
    <property type="entry name" value="zf-C2H2"/>
    <property type="match status" value="9"/>
</dbReference>
<dbReference type="FunFam" id="3.30.160.60:FF:000099">
    <property type="entry name" value="Zinc finger protein 79"/>
    <property type="match status" value="1"/>
</dbReference>
<dbReference type="GeneTree" id="ENSGT00940000154411"/>
<feature type="domain" description="C2H2-type" evidence="14">
    <location>
        <begin position="405"/>
        <end position="432"/>
    </location>
</feature>
<dbReference type="PANTHER" id="PTHR24384:SF196">
    <property type="entry name" value="ZINC FINGER AND BTB DOMAIN-CONTAINING PROTEIN 11"/>
    <property type="match status" value="1"/>
</dbReference>
<feature type="domain" description="C2H2-type" evidence="14">
    <location>
        <begin position="102"/>
        <end position="129"/>
    </location>
</feature>
<gene>
    <name evidence="15" type="primary">LOC114667672</name>
</gene>
<dbReference type="GO" id="GO:0005634">
    <property type="term" value="C:nucleus"/>
    <property type="evidence" value="ECO:0007669"/>
    <property type="project" value="UniProtKB-SubCell"/>
</dbReference>
<feature type="domain" description="C2H2-type" evidence="14">
    <location>
        <begin position="433"/>
        <end position="460"/>
    </location>
</feature>
<feature type="domain" description="C2H2-type" evidence="14">
    <location>
        <begin position="489"/>
        <end position="516"/>
    </location>
</feature>
<feature type="domain" description="C2H2-type" evidence="14">
    <location>
        <begin position="304"/>
        <end position="326"/>
    </location>
</feature>
<evidence type="ECO:0000256" key="12">
    <source>
        <dbReference type="PROSITE-ProRule" id="PRU00042"/>
    </source>
</evidence>
<evidence type="ECO:0000256" key="4">
    <source>
        <dbReference type="ARBA" id="ARBA00022723"/>
    </source>
</evidence>
<evidence type="ECO:0000256" key="9">
    <source>
        <dbReference type="ARBA" id="ARBA00023125"/>
    </source>
</evidence>
<evidence type="ECO:0000313" key="16">
    <source>
        <dbReference type="Proteomes" id="UP000694620"/>
    </source>
</evidence>
<dbReference type="SUPFAM" id="SSF57667">
    <property type="entry name" value="beta-beta-alpha zinc fingers"/>
    <property type="match status" value="7"/>
</dbReference>
<feature type="domain" description="C2H2-type" evidence="14">
    <location>
        <begin position="572"/>
        <end position="595"/>
    </location>
</feature>
<feature type="domain" description="C2H2-type" evidence="14">
    <location>
        <begin position="273"/>
        <end position="300"/>
    </location>
</feature>